<keyword evidence="6" id="KW-0969">Cilium</keyword>
<reference evidence="6 7" key="1">
    <citation type="submission" date="2020-11" db="EMBL/GenBank/DDBJ databases">
        <title>Fusibacter basophilias sp. nov.</title>
        <authorList>
            <person name="Qiu D."/>
        </authorList>
    </citation>
    <scope>NUCLEOTIDE SEQUENCE [LARGE SCALE GENOMIC DNA]</scope>
    <source>
        <strain evidence="6 7">Q10-2</strain>
    </source>
</reference>
<keyword evidence="1 5" id="KW-0963">Cytoplasm</keyword>
<evidence type="ECO:0000256" key="3">
    <source>
        <dbReference type="ARBA" id="ARBA00022845"/>
    </source>
</evidence>
<dbReference type="SUPFAM" id="SSF141457">
    <property type="entry name" value="BH3618-like"/>
    <property type="match status" value="1"/>
</dbReference>
<dbReference type="PANTHER" id="PTHR39190:SF1">
    <property type="entry name" value="FLAGELLAR ASSEMBLY FACTOR FLIW"/>
    <property type="match status" value="1"/>
</dbReference>
<dbReference type="HAMAP" id="MF_01185">
    <property type="entry name" value="FliW"/>
    <property type="match status" value="1"/>
</dbReference>
<comment type="similarity">
    <text evidence="5">Belongs to the FliW family.</text>
</comment>
<keyword evidence="2 5" id="KW-1005">Bacterial flagellum biogenesis</keyword>
<dbReference type="Gene3D" id="2.30.290.10">
    <property type="entry name" value="BH3618-like"/>
    <property type="match status" value="1"/>
</dbReference>
<dbReference type="PANTHER" id="PTHR39190">
    <property type="entry name" value="FLAGELLAR ASSEMBLY FACTOR FLIW"/>
    <property type="match status" value="1"/>
</dbReference>
<dbReference type="Pfam" id="PF02623">
    <property type="entry name" value="FliW"/>
    <property type="match status" value="1"/>
</dbReference>
<sequence>MQIETSHLGVLEYNESNVINFMDGLPGFEDYHKFIIVLSNDAELPFHYLQSVEKDEIAFIITDPFLFVNNYDFNLSEEIVSKLEIESVQDISVYTITTIPDDVEKTSINIAAPCIVNNKNNLAKQVIVPEIPTVKYFIFDKGAASC</sequence>
<comment type="subcellular location">
    <subcellularLocation>
        <location evidence="5">Cytoplasm</location>
    </subcellularLocation>
</comment>
<dbReference type="InterPro" id="IPR003775">
    <property type="entry name" value="Flagellar_assembly_factor_FliW"/>
</dbReference>
<evidence type="ECO:0000256" key="1">
    <source>
        <dbReference type="ARBA" id="ARBA00022490"/>
    </source>
</evidence>
<accession>A0ABR9ZY61</accession>
<comment type="function">
    <text evidence="5">Acts as an anti-CsrA protein, binds CsrA and prevents it from repressing translation of its target genes, one of which is flagellin. Binds to flagellin and participates in the assembly of the flagellum.</text>
</comment>
<evidence type="ECO:0000256" key="4">
    <source>
        <dbReference type="ARBA" id="ARBA00023186"/>
    </source>
</evidence>
<evidence type="ECO:0000313" key="7">
    <source>
        <dbReference type="Proteomes" id="UP000614200"/>
    </source>
</evidence>
<evidence type="ECO:0000256" key="2">
    <source>
        <dbReference type="ARBA" id="ARBA00022795"/>
    </source>
</evidence>
<keyword evidence="6" id="KW-0966">Cell projection</keyword>
<proteinExistence type="inferred from homology"/>
<keyword evidence="4 5" id="KW-0143">Chaperone</keyword>
<keyword evidence="6" id="KW-0282">Flagellum</keyword>
<keyword evidence="7" id="KW-1185">Reference proteome</keyword>
<keyword evidence="3 5" id="KW-0810">Translation regulation</keyword>
<comment type="subunit">
    <text evidence="5">Interacts with translational regulator CsrA and flagellin(s).</text>
</comment>
<name>A0ABR9ZY61_9FIRM</name>
<evidence type="ECO:0000256" key="5">
    <source>
        <dbReference type="HAMAP-Rule" id="MF_01185"/>
    </source>
</evidence>
<gene>
    <name evidence="5" type="primary">fliW</name>
    <name evidence="6" type="ORF">ISU02_15445</name>
</gene>
<dbReference type="RefSeq" id="WP_194702738.1">
    <property type="nucleotide sequence ID" value="NZ_JADKNH010000009.1"/>
</dbReference>
<dbReference type="Proteomes" id="UP000614200">
    <property type="component" value="Unassembled WGS sequence"/>
</dbReference>
<dbReference type="EMBL" id="JADKNH010000009">
    <property type="protein sequence ID" value="MBF4694504.1"/>
    <property type="molecule type" value="Genomic_DNA"/>
</dbReference>
<organism evidence="6 7">
    <name type="scientific">Fusibacter ferrireducens</name>
    <dbReference type="NCBI Taxonomy" id="2785058"/>
    <lineage>
        <taxon>Bacteria</taxon>
        <taxon>Bacillati</taxon>
        <taxon>Bacillota</taxon>
        <taxon>Clostridia</taxon>
        <taxon>Eubacteriales</taxon>
        <taxon>Eubacteriales Family XII. Incertae Sedis</taxon>
        <taxon>Fusibacter</taxon>
    </lineage>
</organism>
<evidence type="ECO:0000313" key="6">
    <source>
        <dbReference type="EMBL" id="MBF4694504.1"/>
    </source>
</evidence>
<dbReference type="InterPro" id="IPR024046">
    <property type="entry name" value="Flagellar_assmbl_FliW_dom_sf"/>
</dbReference>
<protein>
    <recommendedName>
        <fullName evidence="5">Flagellar assembly factor FliW</fullName>
    </recommendedName>
</protein>
<comment type="caution">
    <text evidence="6">The sequence shown here is derived from an EMBL/GenBank/DDBJ whole genome shotgun (WGS) entry which is preliminary data.</text>
</comment>